<evidence type="ECO:0000256" key="1">
    <source>
        <dbReference type="SAM" id="SignalP"/>
    </source>
</evidence>
<protein>
    <submittedName>
        <fullName evidence="3">Outer membrane biogenesis protein BamB</fullName>
    </submittedName>
</protein>
<evidence type="ECO:0000259" key="2">
    <source>
        <dbReference type="Pfam" id="PF13360"/>
    </source>
</evidence>
<dbReference type="Pfam" id="PF13360">
    <property type="entry name" value="PQQ_2"/>
    <property type="match status" value="2"/>
</dbReference>
<accession>A0A5C5XFZ8</accession>
<gene>
    <name evidence="3" type="ORF">Pan54_26670</name>
</gene>
<dbReference type="Proteomes" id="UP000316095">
    <property type="component" value="Unassembled WGS sequence"/>
</dbReference>
<proteinExistence type="predicted"/>
<dbReference type="EMBL" id="SJPG01000001">
    <property type="protein sequence ID" value="TWT61930.1"/>
    <property type="molecule type" value="Genomic_DNA"/>
</dbReference>
<dbReference type="AlphaFoldDB" id="A0A5C5XFZ8"/>
<dbReference type="SMART" id="SM00564">
    <property type="entry name" value="PQQ"/>
    <property type="match status" value="2"/>
</dbReference>
<dbReference type="SUPFAM" id="SSF50998">
    <property type="entry name" value="Quinoprotein alcohol dehydrogenase-like"/>
    <property type="match status" value="1"/>
</dbReference>
<feature type="chain" id="PRO_5022723867" evidence="1">
    <location>
        <begin position="25"/>
        <end position="409"/>
    </location>
</feature>
<dbReference type="InterPro" id="IPR002372">
    <property type="entry name" value="PQQ_rpt_dom"/>
</dbReference>
<name>A0A5C5XFZ8_9PLAN</name>
<dbReference type="OrthoDB" id="244732at2"/>
<sequence precursor="true">MLRFSVLAVCSLCLALTSLSSASAENWPRFRGNNGQGISPETGFPVTWTEDDYAWVIDLPGLSHSSPVVWDDSLYVTTGLNDGSVRRLLCLDAVTGKEKWQRDLTLNDVHLHNKNSFASGSPATNGSHVVAAFADEGQFIIACWTKDGQELWRNDLGEFISEHGPSCSPIIHKNLVIVPKDMKGPSSVTAYDLTSGKQVWQTEREFNRTSYATPIVRTRKDGIEEVICVSGIMGISAMNVNTGELLWRAERFPERTVGSPFLTDNLVISVSGGGGKGKNLYAVELDQTGQVTPKFTLTRTIPYVPTPVYKDGLIYMILDVGVASCLDATTGEEIWTERIGGNFSGSPIWLENKLYVIDEAGTVVVLAAGREFQELGRVPLNDLSYATPVVANGRMYLKTATKLYCLPKK</sequence>
<evidence type="ECO:0000313" key="3">
    <source>
        <dbReference type="EMBL" id="TWT61930.1"/>
    </source>
</evidence>
<keyword evidence="1" id="KW-0732">Signal</keyword>
<dbReference type="PANTHER" id="PTHR34512">
    <property type="entry name" value="CELL SURFACE PROTEIN"/>
    <property type="match status" value="1"/>
</dbReference>
<feature type="domain" description="Pyrrolo-quinoline quinone repeat" evidence="2">
    <location>
        <begin position="288"/>
        <end position="367"/>
    </location>
</feature>
<evidence type="ECO:0000313" key="4">
    <source>
        <dbReference type="Proteomes" id="UP000316095"/>
    </source>
</evidence>
<dbReference type="RefSeq" id="WP_146503855.1">
    <property type="nucleotide sequence ID" value="NZ_SJPG01000001.1"/>
</dbReference>
<comment type="caution">
    <text evidence="3">The sequence shown here is derived from an EMBL/GenBank/DDBJ whole genome shotgun (WGS) entry which is preliminary data.</text>
</comment>
<feature type="signal peptide" evidence="1">
    <location>
        <begin position="1"/>
        <end position="24"/>
    </location>
</feature>
<dbReference type="PANTHER" id="PTHR34512:SF30">
    <property type="entry name" value="OUTER MEMBRANE PROTEIN ASSEMBLY FACTOR BAMB"/>
    <property type="match status" value="1"/>
</dbReference>
<dbReference type="InterPro" id="IPR011047">
    <property type="entry name" value="Quinoprotein_ADH-like_sf"/>
</dbReference>
<feature type="domain" description="Pyrrolo-quinoline quinone repeat" evidence="2">
    <location>
        <begin position="55"/>
        <end position="285"/>
    </location>
</feature>
<dbReference type="InterPro" id="IPR018391">
    <property type="entry name" value="PQQ_b-propeller_rpt"/>
</dbReference>
<dbReference type="InterPro" id="IPR015943">
    <property type="entry name" value="WD40/YVTN_repeat-like_dom_sf"/>
</dbReference>
<dbReference type="Gene3D" id="2.130.10.10">
    <property type="entry name" value="YVTN repeat-like/Quinoprotein amine dehydrogenase"/>
    <property type="match status" value="2"/>
</dbReference>
<organism evidence="3 4">
    <name type="scientific">Rubinisphaera italica</name>
    <dbReference type="NCBI Taxonomy" id="2527969"/>
    <lineage>
        <taxon>Bacteria</taxon>
        <taxon>Pseudomonadati</taxon>
        <taxon>Planctomycetota</taxon>
        <taxon>Planctomycetia</taxon>
        <taxon>Planctomycetales</taxon>
        <taxon>Planctomycetaceae</taxon>
        <taxon>Rubinisphaera</taxon>
    </lineage>
</organism>
<reference evidence="3 4" key="1">
    <citation type="submission" date="2019-02" db="EMBL/GenBank/DDBJ databases">
        <title>Deep-cultivation of Planctomycetes and their phenomic and genomic characterization uncovers novel biology.</title>
        <authorList>
            <person name="Wiegand S."/>
            <person name="Jogler M."/>
            <person name="Boedeker C."/>
            <person name="Pinto D."/>
            <person name="Vollmers J."/>
            <person name="Rivas-Marin E."/>
            <person name="Kohn T."/>
            <person name="Peeters S.H."/>
            <person name="Heuer A."/>
            <person name="Rast P."/>
            <person name="Oberbeckmann S."/>
            <person name="Bunk B."/>
            <person name="Jeske O."/>
            <person name="Meyerdierks A."/>
            <person name="Storesund J.E."/>
            <person name="Kallscheuer N."/>
            <person name="Luecker S."/>
            <person name="Lage O.M."/>
            <person name="Pohl T."/>
            <person name="Merkel B.J."/>
            <person name="Hornburger P."/>
            <person name="Mueller R.-W."/>
            <person name="Bruemmer F."/>
            <person name="Labrenz M."/>
            <person name="Spormann A.M."/>
            <person name="Op Den Camp H."/>
            <person name="Overmann J."/>
            <person name="Amann R."/>
            <person name="Jetten M.S.M."/>
            <person name="Mascher T."/>
            <person name="Medema M.H."/>
            <person name="Devos D.P."/>
            <person name="Kaster A.-K."/>
            <person name="Ovreas L."/>
            <person name="Rohde M."/>
            <person name="Galperin M.Y."/>
            <person name="Jogler C."/>
        </authorList>
    </citation>
    <scope>NUCLEOTIDE SEQUENCE [LARGE SCALE GENOMIC DNA]</scope>
    <source>
        <strain evidence="3 4">Pan54</strain>
    </source>
</reference>
<keyword evidence="4" id="KW-1185">Reference proteome</keyword>